<reference evidence="2" key="1">
    <citation type="journal article" date="2023" name="Front. Plant Sci.">
        <title>Chromosomal-level genome assembly of Melastoma candidum provides insights into trichome evolution.</title>
        <authorList>
            <person name="Zhong Y."/>
            <person name="Wu W."/>
            <person name="Sun C."/>
            <person name="Zou P."/>
            <person name="Liu Y."/>
            <person name="Dai S."/>
            <person name="Zhou R."/>
        </authorList>
    </citation>
    <scope>NUCLEOTIDE SEQUENCE [LARGE SCALE GENOMIC DNA]</scope>
</reference>
<keyword evidence="2" id="KW-1185">Reference proteome</keyword>
<name>A0ACB9S5D6_9MYRT</name>
<sequence>MGSLSLIALPPCLLAWFLMAASAVDPATDGYFIDCGSSTNTMVGEVEFAADESFPGVTPSTPRNYVRMGSNSSLQLLDYGDSLYTTARVFNTMVEYGFLLKETGRHVVRLHFFPFDSDTFDLHTAMFSVSAQDFMLFQDHRFKNGLVVKEYSVDVDSNHLALKFIPGNDSFSFISALEVFPAPKEATPEDASVVEMAPKRQTLRGLILETVLRVNMGNVSVGPGDDPLRRNWVADGEFLKHSGVLTLSRIQDVKGTPSQGIAPRSVYGTATMLDSSHDPHLHANLTWNFTVDPGFEFLIRFHFCDIVDPPPESLFFNVYVNSWYAYQNLDLGKLTSEVRGSPYYLDVIATSRGSGLLTVSVGPYADSDIYSTAFLNGLEVMKIHSVTSRLFILAGQRSKWKTVMVISSAVSILSCLVLFLAIYLFYSRRHSKHVCPGKSKGERCSFSDLKSGYRYPLMAIKEATDNFSEDLAVGGGEFGKVYKGVLRDGTRVTVKRLCQSLQREEEFRTEIEMLSHLRHRHLISLVGYCDEQHEMIIVYEFMEKGPLKNHLYGSSLPSLCWKKRLEICIGSAKGLHYLHTGSSKAIIHRDVRSENVLLDQNFMAKLADFGASRTGPEIDQSHVSTAVKGSFGYLDPEYLRSQHLTEKSDIYSFGVMMLEILAGRPVIDPSLPKDQLNLVEWAMHLKNKDQEHEVVDPRLLGQVGDQILCNYMDIASKCLAKSGINRPSMGTVLRNLELVLHLQVQEDNPVRNEEPSPQIDHKGLSATDVPSVQFSMGSIGDFNETSISKVFAKMVRREFRQI</sequence>
<comment type="caution">
    <text evidence="1">The sequence shown here is derived from an EMBL/GenBank/DDBJ whole genome shotgun (WGS) entry which is preliminary data.</text>
</comment>
<gene>
    <name evidence="1" type="ORF">MLD38_003700</name>
</gene>
<accession>A0ACB9S5D6</accession>
<proteinExistence type="predicted"/>
<dbReference type="EMBL" id="CM042881">
    <property type="protein sequence ID" value="KAI4385706.1"/>
    <property type="molecule type" value="Genomic_DNA"/>
</dbReference>
<dbReference type="Proteomes" id="UP001057402">
    <property type="component" value="Chromosome 2"/>
</dbReference>
<evidence type="ECO:0000313" key="2">
    <source>
        <dbReference type="Proteomes" id="UP001057402"/>
    </source>
</evidence>
<protein>
    <submittedName>
        <fullName evidence="1">Uncharacterized protein</fullName>
    </submittedName>
</protein>
<organism evidence="1 2">
    <name type="scientific">Melastoma candidum</name>
    <dbReference type="NCBI Taxonomy" id="119954"/>
    <lineage>
        <taxon>Eukaryota</taxon>
        <taxon>Viridiplantae</taxon>
        <taxon>Streptophyta</taxon>
        <taxon>Embryophyta</taxon>
        <taxon>Tracheophyta</taxon>
        <taxon>Spermatophyta</taxon>
        <taxon>Magnoliopsida</taxon>
        <taxon>eudicotyledons</taxon>
        <taxon>Gunneridae</taxon>
        <taxon>Pentapetalae</taxon>
        <taxon>rosids</taxon>
        <taxon>malvids</taxon>
        <taxon>Myrtales</taxon>
        <taxon>Melastomataceae</taxon>
        <taxon>Melastomatoideae</taxon>
        <taxon>Melastomateae</taxon>
        <taxon>Melastoma</taxon>
    </lineage>
</organism>
<evidence type="ECO:0000313" key="1">
    <source>
        <dbReference type="EMBL" id="KAI4385706.1"/>
    </source>
</evidence>